<dbReference type="InterPro" id="IPR051212">
    <property type="entry name" value="Type-I_RE_S_subunit"/>
</dbReference>
<dbReference type="STRING" id="1560345.AWL63_16235"/>
<organism evidence="5 6">
    <name type="scientific">Sphingomonas panacis</name>
    <dbReference type="NCBI Taxonomy" id="1560345"/>
    <lineage>
        <taxon>Bacteria</taxon>
        <taxon>Pseudomonadati</taxon>
        <taxon>Pseudomonadota</taxon>
        <taxon>Alphaproteobacteria</taxon>
        <taxon>Sphingomonadales</taxon>
        <taxon>Sphingomonadaceae</taxon>
        <taxon>Sphingomonas</taxon>
    </lineage>
</organism>
<comment type="similarity">
    <text evidence="1">Belongs to the type-I restriction system S methylase family.</text>
</comment>
<dbReference type="AlphaFoldDB" id="A0A1B3ZCY0"/>
<name>A0A1B3ZCY0_9SPHN</name>
<keyword evidence="2" id="KW-0680">Restriction system</keyword>
<accession>A0A1B3ZCY0</accession>
<feature type="domain" description="Type I restriction modification DNA specificity" evidence="4">
    <location>
        <begin position="151"/>
        <end position="296"/>
    </location>
</feature>
<dbReference type="InterPro" id="IPR000055">
    <property type="entry name" value="Restrct_endonuc_typeI_TRD"/>
</dbReference>
<dbReference type="InterPro" id="IPR044946">
    <property type="entry name" value="Restrct_endonuc_typeI_TRD_sf"/>
</dbReference>
<evidence type="ECO:0000256" key="1">
    <source>
        <dbReference type="ARBA" id="ARBA00010923"/>
    </source>
</evidence>
<dbReference type="PANTHER" id="PTHR43140">
    <property type="entry name" value="TYPE-1 RESTRICTION ENZYME ECOKI SPECIFICITY PROTEIN"/>
    <property type="match status" value="1"/>
</dbReference>
<dbReference type="EMBL" id="CP014168">
    <property type="protein sequence ID" value="AOH85273.1"/>
    <property type="molecule type" value="Genomic_DNA"/>
</dbReference>
<evidence type="ECO:0000313" key="6">
    <source>
        <dbReference type="Proteomes" id="UP000094256"/>
    </source>
</evidence>
<gene>
    <name evidence="5" type="ORF">AWL63_16235</name>
</gene>
<dbReference type="Gene3D" id="3.90.220.20">
    <property type="entry name" value="DNA methylase specificity domains"/>
    <property type="match status" value="1"/>
</dbReference>
<dbReference type="Pfam" id="PF01420">
    <property type="entry name" value="Methylase_S"/>
    <property type="match status" value="1"/>
</dbReference>
<sequence length="316" mass="33607">MALCDALEAESAAAMAAHQALVEALLATLSASTDAADLATNWARLEAHFDTLFTTESSVNALKQTVLELAVRGKLVPQVATDEPAAAMLKAVKKSGVDRGAKQKPHSTIADADHPFNLPKGWCWERFDNLIEPKFPIAYGVLVPGADQPDGIPFVRIADLSITDPAPLPEKSISAEVDAQFPRTRLRGGEILMGVVGSIGKLGVAPASWAGANIARAICRIVPSPLMDRSYVLWLLQSDFMQSSFTGDTRTLAQPTLNIGLIRLAATPVPPAAEQKRIVAKVDELMALCDALNASITDAASTQKYLTDAITERSVA</sequence>
<evidence type="ECO:0000256" key="2">
    <source>
        <dbReference type="ARBA" id="ARBA00022747"/>
    </source>
</evidence>
<protein>
    <recommendedName>
        <fullName evidence="4">Type I restriction modification DNA specificity domain-containing protein</fullName>
    </recommendedName>
</protein>
<dbReference type="GO" id="GO:0009307">
    <property type="term" value="P:DNA restriction-modification system"/>
    <property type="evidence" value="ECO:0007669"/>
    <property type="project" value="UniProtKB-KW"/>
</dbReference>
<dbReference type="GO" id="GO:0003677">
    <property type="term" value="F:DNA binding"/>
    <property type="evidence" value="ECO:0007669"/>
    <property type="project" value="UniProtKB-KW"/>
</dbReference>
<keyword evidence="6" id="KW-1185">Reference proteome</keyword>
<evidence type="ECO:0000259" key="4">
    <source>
        <dbReference type="Pfam" id="PF01420"/>
    </source>
</evidence>
<evidence type="ECO:0000313" key="5">
    <source>
        <dbReference type="EMBL" id="AOH85273.1"/>
    </source>
</evidence>
<reference evidence="5 6" key="1">
    <citation type="submission" date="2016-01" db="EMBL/GenBank/DDBJ databases">
        <title>Complete genome and mega plasmid sequence of Sphingomonas panacis DCY99 elicits systemic resistance in rice to Xanthomonas oryzae.</title>
        <authorList>
            <person name="Kim Y.J."/>
            <person name="Yang D.C."/>
            <person name="Sing P."/>
        </authorList>
    </citation>
    <scope>NUCLEOTIDE SEQUENCE [LARGE SCALE GENOMIC DNA]</scope>
    <source>
        <strain evidence="5 6">DCY99</strain>
    </source>
</reference>
<dbReference type="REBASE" id="155393">
    <property type="entry name" value="S.Spa99ORF16230P"/>
</dbReference>
<proteinExistence type="inferred from homology"/>
<dbReference type="SUPFAM" id="SSF116734">
    <property type="entry name" value="DNA methylase specificity domain"/>
    <property type="match status" value="1"/>
</dbReference>
<dbReference type="PANTHER" id="PTHR43140:SF1">
    <property type="entry name" value="TYPE I RESTRICTION ENZYME ECOKI SPECIFICITY SUBUNIT"/>
    <property type="match status" value="1"/>
</dbReference>
<dbReference type="Proteomes" id="UP000094256">
    <property type="component" value="Chromosome"/>
</dbReference>
<dbReference type="CDD" id="cd17256">
    <property type="entry name" value="RMtype1_S_EcoJA65PI-TRD1-CR1_like"/>
    <property type="match status" value="1"/>
</dbReference>
<evidence type="ECO:0000256" key="3">
    <source>
        <dbReference type="ARBA" id="ARBA00023125"/>
    </source>
</evidence>
<keyword evidence="3" id="KW-0238">DNA-binding</keyword>
<dbReference type="KEGG" id="span:AWL63_16235"/>